<protein>
    <submittedName>
        <fullName evidence="1">Uncharacterized protein</fullName>
    </submittedName>
</protein>
<name>A0A4R4S368_9ACTN</name>
<accession>A0A4R4S368</accession>
<dbReference type="AlphaFoldDB" id="A0A4R4S368"/>
<reference evidence="1 2" key="1">
    <citation type="submission" date="2019-02" db="EMBL/GenBank/DDBJ databases">
        <title>Draft genome sequences of novel Actinobacteria.</title>
        <authorList>
            <person name="Sahin N."/>
            <person name="Ay H."/>
            <person name="Saygin H."/>
        </authorList>
    </citation>
    <scope>NUCLEOTIDE SEQUENCE [LARGE SCALE GENOMIC DNA]</scope>
    <source>
        <strain evidence="1 2">KC603</strain>
    </source>
</reference>
<proteinExistence type="predicted"/>
<evidence type="ECO:0000313" key="1">
    <source>
        <dbReference type="EMBL" id="TDC56971.1"/>
    </source>
</evidence>
<organism evidence="1 2">
    <name type="scientific">Jiangella ureilytica</name>
    <dbReference type="NCBI Taxonomy" id="2530374"/>
    <lineage>
        <taxon>Bacteria</taxon>
        <taxon>Bacillati</taxon>
        <taxon>Actinomycetota</taxon>
        <taxon>Actinomycetes</taxon>
        <taxon>Jiangellales</taxon>
        <taxon>Jiangellaceae</taxon>
        <taxon>Jiangella</taxon>
    </lineage>
</organism>
<dbReference type="Proteomes" id="UP000295621">
    <property type="component" value="Unassembled WGS sequence"/>
</dbReference>
<gene>
    <name evidence="1" type="ORF">E1212_00475</name>
</gene>
<comment type="caution">
    <text evidence="1">The sequence shown here is derived from an EMBL/GenBank/DDBJ whole genome shotgun (WGS) entry which is preliminary data.</text>
</comment>
<sequence length="356" mass="38282">MQGGNDGDGVRYAAESLRALHDELPALAEGLDREVRKKIEDTATPLEQAELIKEAHEIRLIGTRMTAAREDAFASVAHVLAGTADEIETLLRSADDGDTPPPVFSIPPPPLPPASVVTTAQQTVVVQQHLPNADAHAAAIHQVGAVCPPGELTTMLNLLNGASAHAVERHGHHLSQEHQVARAQWRLDPAGMDGWRLNADGSADSWRQHGQGPHQVGTIVGHYTSPEAVAKPLLAVLGAAGPTQADLHTFLDRKANGQTIIKIFLRTSDTGITPEDVFTVRAPGTDTEAGEEMWLRARDGSMAGLGPAPAVRAHDMVTRGARPGSLIIFAKRRNESWRLITSYFVDNPRRVAYLEL</sequence>
<keyword evidence="2" id="KW-1185">Reference proteome</keyword>
<dbReference type="RefSeq" id="WP_131977474.1">
    <property type="nucleotide sequence ID" value="NZ_SMKL01000001.1"/>
</dbReference>
<dbReference type="EMBL" id="SMKL01000001">
    <property type="protein sequence ID" value="TDC56971.1"/>
    <property type="molecule type" value="Genomic_DNA"/>
</dbReference>
<evidence type="ECO:0000313" key="2">
    <source>
        <dbReference type="Proteomes" id="UP000295621"/>
    </source>
</evidence>
<dbReference type="OrthoDB" id="5176413at2"/>